<name>A0AA39YPJ3_9PEZI</name>
<reference evidence="2" key="1">
    <citation type="submission" date="2023-06" db="EMBL/GenBank/DDBJ databases">
        <title>Genome-scale phylogeny and comparative genomics of the fungal order Sordariales.</title>
        <authorList>
            <consortium name="Lawrence Berkeley National Laboratory"/>
            <person name="Hensen N."/>
            <person name="Bonometti L."/>
            <person name="Westerberg I."/>
            <person name="Brannstrom I.O."/>
            <person name="Guillou S."/>
            <person name="Cros-Aarteil S."/>
            <person name="Calhoun S."/>
            <person name="Haridas S."/>
            <person name="Kuo A."/>
            <person name="Mondo S."/>
            <person name="Pangilinan J."/>
            <person name="Riley R."/>
            <person name="Labutti K."/>
            <person name="Andreopoulos B."/>
            <person name="Lipzen A."/>
            <person name="Chen C."/>
            <person name="Yanf M."/>
            <person name="Daum C."/>
            <person name="Ng V."/>
            <person name="Clum A."/>
            <person name="Steindorff A."/>
            <person name="Ohm R."/>
            <person name="Martin F."/>
            <person name="Silar P."/>
            <person name="Natvig D."/>
            <person name="Lalanne C."/>
            <person name="Gautier V."/>
            <person name="Ament-Velasquez S.L."/>
            <person name="Kruys A."/>
            <person name="Hutchinson M.I."/>
            <person name="Powell A.J."/>
            <person name="Barry K."/>
            <person name="Miller A.N."/>
            <person name="Grigoriev I.V."/>
            <person name="Debuchy R."/>
            <person name="Gladieux P."/>
            <person name="Thoren M.H."/>
            <person name="Johannesson H."/>
        </authorList>
    </citation>
    <scope>NUCLEOTIDE SEQUENCE</scope>
    <source>
        <strain evidence="2">SMH2532-1</strain>
    </source>
</reference>
<evidence type="ECO:0000313" key="3">
    <source>
        <dbReference type="Proteomes" id="UP001174936"/>
    </source>
</evidence>
<protein>
    <submittedName>
        <fullName evidence="2">Uncharacterized protein</fullName>
    </submittedName>
</protein>
<gene>
    <name evidence="2" type="ORF">B0T16DRAFT_440616</name>
</gene>
<comment type="caution">
    <text evidence="2">The sequence shown here is derived from an EMBL/GenBank/DDBJ whole genome shotgun (WGS) entry which is preliminary data.</text>
</comment>
<evidence type="ECO:0000313" key="2">
    <source>
        <dbReference type="EMBL" id="KAK0655377.1"/>
    </source>
</evidence>
<organism evidence="2 3">
    <name type="scientific">Cercophora newfieldiana</name>
    <dbReference type="NCBI Taxonomy" id="92897"/>
    <lineage>
        <taxon>Eukaryota</taxon>
        <taxon>Fungi</taxon>
        <taxon>Dikarya</taxon>
        <taxon>Ascomycota</taxon>
        <taxon>Pezizomycotina</taxon>
        <taxon>Sordariomycetes</taxon>
        <taxon>Sordariomycetidae</taxon>
        <taxon>Sordariales</taxon>
        <taxon>Lasiosphaeriaceae</taxon>
        <taxon>Cercophora</taxon>
    </lineage>
</organism>
<sequence>MLCDAGTVAPSIIGTATSTTTVAGGRLHEPAKPSDDNMLQKSVAKCIVSSISEIDSSTWVIREISRTDQGWMFTYVCKDSTAAWTRQTFKTPARLPIGAWSNKDGQDPVNMARPSFDCRGHVTIAFVKTRKIEVRYEHTPLHKFVSELMDMLVAPVPMANKKAPKEPKPPKTPKAPKDPNAPKPPRSSKKRQAEGDGAEGGSSQPNKRPKKKKGPEAVPPELTGAFPANDQHPDATNGVSTGAENGTNGHVEQPAVVPHSILNVSREEAARRREATSACLLDSVAARQNPPRSAPPSVDLVDRRMTGVLGRLSDGRRCGDQGTEGADNTDVVLKVGLAWWKAGGRLPLLDRRPTSACLLDSLVLPPLSTWSLKRGTVCGGSRRLVGSLQFPNV</sequence>
<proteinExistence type="predicted"/>
<dbReference type="AlphaFoldDB" id="A0AA39YPJ3"/>
<evidence type="ECO:0000256" key="1">
    <source>
        <dbReference type="SAM" id="MobiDB-lite"/>
    </source>
</evidence>
<feature type="region of interest" description="Disordered" evidence="1">
    <location>
        <begin position="160"/>
        <end position="259"/>
    </location>
</feature>
<dbReference type="EMBL" id="JAULSV010000001">
    <property type="protein sequence ID" value="KAK0655377.1"/>
    <property type="molecule type" value="Genomic_DNA"/>
</dbReference>
<accession>A0AA39YPJ3</accession>
<keyword evidence="3" id="KW-1185">Reference proteome</keyword>
<feature type="compositionally biased region" description="Polar residues" evidence="1">
    <location>
        <begin position="237"/>
        <end position="250"/>
    </location>
</feature>
<dbReference type="Proteomes" id="UP001174936">
    <property type="component" value="Unassembled WGS sequence"/>
</dbReference>